<organism evidence="1 2">
    <name type="scientific">Tetragenococcus muriaticus 3MR10-3</name>
    <dbReference type="NCBI Taxonomy" id="1302648"/>
    <lineage>
        <taxon>Bacteria</taxon>
        <taxon>Bacillati</taxon>
        <taxon>Bacillota</taxon>
        <taxon>Bacilli</taxon>
        <taxon>Lactobacillales</taxon>
        <taxon>Enterococcaceae</taxon>
        <taxon>Tetragenococcus</taxon>
    </lineage>
</organism>
<keyword evidence="2" id="KW-1185">Reference proteome</keyword>
<evidence type="ECO:0000313" key="2">
    <source>
        <dbReference type="Proteomes" id="UP000029381"/>
    </source>
</evidence>
<proteinExistence type="predicted"/>
<reference evidence="1 2" key="1">
    <citation type="submission" date="2014-08" db="EMBL/GenBank/DDBJ databases">
        <title>Genome sequence of Tetragenococcus muriaticus.</title>
        <authorList>
            <person name="Chuea-nongthon C."/>
            <person name="Rodtong S."/>
            <person name="Yongsawatdigul J."/>
            <person name="Steele J.L."/>
            <person name="Liu X.-y."/>
            <person name="Speers J."/>
            <person name="Glasner J.D."/>
            <person name="Neeno-Eckwall E.C."/>
        </authorList>
    </citation>
    <scope>NUCLEOTIDE SEQUENCE [LARGE SCALE GENOMIC DNA]</scope>
    <source>
        <strain evidence="1 2">3MR10-3</strain>
    </source>
</reference>
<accession>A0A091C5F3</accession>
<name>A0A091C5F3_9ENTE</name>
<comment type="caution">
    <text evidence="1">The sequence shown here is derived from an EMBL/GenBank/DDBJ whole genome shotgun (WGS) entry which is preliminary data.</text>
</comment>
<dbReference type="AlphaFoldDB" id="A0A091C5F3"/>
<evidence type="ECO:0000313" key="1">
    <source>
        <dbReference type="EMBL" id="KFN93076.1"/>
    </source>
</evidence>
<gene>
    <name evidence="1" type="ORF">TMU3MR103_0139</name>
</gene>
<sequence length="46" mass="5308">MATTTFVQDQLLGVSKMGKKVTEYLQYSPILLGEQYQIKRSFYSCL</sequence>
<dbReference type="EMBL" id="JPVT01000015">
    <property type="protein sequence ID" value="KFN93076.1"/>
    <property type="molecule type" value="Genomic_DNA"/>
</dbReference>
<dbReference type="Proteomes" id="UP000029381">
    <property type="component" value="Unassembled WGS sequence"/>
</dbReference>
<protein>
    <submittedName>
        <fullName evidence="1">Uncharacterized protein</fullName>
    </submittedName>
</protein>
<dbReference type="PATRIC" id="fig|1302648.3.peg.127"/>